<reference evidence="2 3" key="1">
    <citation type="submission" date="2021-11" db="EMBL/GenBank/DDBJ databases">
        <title>Black yeast isolated from Biological Soil Crust.</title>
        <authorList>
            <person name="Kurbessoian T."/>
        </authorList>
    </citation>
    <scope>NUCLEOTIDE SEQUENCE [LARGE SCALE GENOMIC DNA]</scope>
    <source>
        <strain evidence="2 3">CCFEE 5522</strain>
    </source>
</reference>
<sequence>MQLTTILLTALALVATPFATATAIGPAGYSSTTMVTNDFALSTTCGAKNPAVNLAIQAYCSSTSMGARAAGGLAIGSPFARAGMIHDGYKVSIVGPKCPANSKWVPAKYCAAQFHYMCAYGGAKGAAVTTFGNAGCQIWTIAPV</sequence>
<evidence type="ECO:0000313" key="3">
    <source>
        <dbReference type="Proteomes" id="UP001324427"/>
    </source>
</evidence>
<dbReference type="Proteomes" id="UP001324427">
    <property type="component" value="Unassembled WGS sequence"/>
</dbReference>
<dbReference type="EMBL" id="JAVFHQ010000002">
    <property type="protein sequence ID" value="KAK4550185.1"/>
    <property type="molecule type" value="Genomic_DNA"/>
</dbReference>
<organism evidence="2 3">
    <name type="scientific">Oleoguttula mirabilis</name>
    <dbReference type="NCBI Taxonomy" id="1507867"/>
    <lineage>
        <taxon>Eukaryota</taxon>
        <taxon>Fungi</taxon>
        <taxon>Dikarya</taxon>
        <taxon>Ascomycota</taxon>
        <taxon>Pezizomycotina</taxon>
        <taxon>Dothideomycetes</taxon>
        <taxon>Dothideomycetidae</taxon>
        <taxon>Mycosphaerellales</taxon>
        <taxon>Teratosphaeriaceae</taxon>
        <taxon>Oleoguttula</taxon>
    </lineage>
</organism>
<proteinExistence type="predicted"/>
<keyword evidence="1" id="KW-0732">Signal</keyword>
<feature type="signal peptide" evidence="1">
    <location>
        <begin position="1"/>
        <end position="21"/>
    </location>
</feature>
<protein>
    <submittedName>
        <fullName evidence="2">Uncharacterized protein</fullName>
    </submittedName>
</protein>
<name>A0AAV9JXA0_9PEZI</name>
<gene>
    <name evidence="2" type="ORF">LTR36_003152</name>
</gene>
<evidence type="ECO:0000256" key="1">
    <source>
        <dbReference type="SAM" id="SignalP"/>
    </source>
</evidence>
<dbReference type="AlphaFoldDB" id="A0AAV9JXA0"/>
<comment type="caution">
    <text evidence="2">The sequence shown here is derived from an EMBL/GenBank/DDBJ whole genome shotgun (WGS) entry which is preliminary data.</text>
</comment>
<feature type="chain" id="PRO_5043552680" evidence="1">
    <location>
        <begin position="22"/>
        <end position="144"/>
    </location>
</feature>
<keyword evidence="3" id="KW-1185">Reference proteome</keyword>
<evidence type="ECO:0000313" key="2">
    <source>
        <dbReference type="EMBL" id="KAK4550185.1"/>
    </source>
</evidence>
<accession>A0AAV9JXA0</accession>